<organism evidence="1 2">
    <name type="scientific">Pseudomonas amygdali pv. photiniae</name>
    <dbReference type="NCBI Taxonomy" id="251724"/>
    <lineage>
        <taxon>Bacteria</taxon>
        <taxon>Pseudomonadati</taxon>
        <taxon>Pseudomonadota</taxon>
        <taxon>Gammaproteobacteria</taxon>
        <taxon>Pseudomonadales</taxon>
        <taxon>Pseudomonadaceae</taxon>
        <taxon>Pseudomonas</taxon>
        <taxon>Pseudomonas amygdali</taxon>
    </lineage>
</organism>
<comment type="caution">
    <text evidence="1">The sequence shown here is derived from an EMBL/GenBank/DDBJ whole genome shotgun (WGS) entry which is preliminary data.</text>
</comment>
<name>A0A658KA11_PSEA0</name>
<dbReference type="AlphaFoldDB" id="A0A658KA11"/>
<protein>
    <submittedName>
        <fullName evidence="1">Uncharacterized protein</fullName>
    </submittedName>
</protein>
<dbReference type="Proteomes" id="UP000270873">
    <property type="component" value="Unassembled WGS sequence"/>
</dbReference>
<sequence length="141" mass="15618">MPEEKIVFVNDKPAACGCTSSFSDGGGDYANVFYVTPCATHAPKPFGPVLVERDKDGWWSHPEIPDFGGGEDPTPYVAWVRERGLELKGWNSGDETYDLLDEDAACTAWNPESPGPEWFLMGIFDTDDGPYVQWARRVVTP</sequence>
<dbReference type="RefSeq" id="WP_238451076.1">
    <property type="nucleotide sequence ID" value="NZ_LJQO01000350.1"/>
</dbReference>
<proteinExistence type="predicted"/>
<dbReference type="EMBL" id="RBSP01000488">
    <property type="protein sequence ID" value="RMS46947.1"/>
    <property type="molecule type" value="Genomic_DNA"/>
</dbReference>
<evidence type="ECO:0000313" key="2">
    <source>
        <dbReference type="Proteomes" id="UP000270873"/>
    </source>
</evidence>
<accession>A0A658KA11</accession>
<gene>
    <name evidence="1" type="ORF">ALP66_02422</name>
</gene>
<evidence type="ECO:0000313" key="1">
    <source>
        <dbReference type="EMBL" id="RMS46947.1"/>
    </source>
</evidence>
<reference evidence="1 2" key="1">
    <citation type="submission" date="2018-08" db="EMBL/GenBank/DDBJ databases">
        <title>Recombination of ecologically and evolutionarily significant loci maintains genetic cohesion in the Pseudomonas syringae species complex.</title>
        <authorList>
            <person name="Dillon M."/>
            <person name="Thakur S."/>
            <person name="Almeida R.N.D."/>
            <person name="Weir B.S."/>
            <person name="Guttman D.S."/>
        </authorList>
    </citation>
    <scope>NUCLEOTIDE SEQUENCE [LARGE SCALE GENOMIC DNA]</scope>
    <source>
        <strain evidence="1 2">ICMP 7847</strain>
    </source>
</reference>